<dbReference type="InterPro" id="IPR008266">
    <property type="entry name" value="Tyr_kinase_AS"/>
</dbReference>
<dbReference type="GO" id="GO:0005886">
    <property type="term" value="C:plasma membrane"/>
    <property type="evidence" value="ECO:0007669"/>
    <property type="project" value="TreeGrafter"/>
</dbReference>
<proteinExistence type="predicted"/>
<dbReference type="Proteomes" id="UP000663829">
    <property type="component" value="Unassembled WGS sequence"/>
</dbReference>
<organism evidence="3 5">
    <name type="scientific">Didymodactylos carnosus</name>
    <dbReference type="NCBI Taxonomy" id="1234261"/>
    <lineage>
        <taxon>Eukaryota</taxon>
        <taxon>Metazoa</taxon>
        <taxon>Spiralia</taxon>
        <taxon>Gnathifera</taxon>
        <taxon>Rotifera</taxon>
        <taxon>Eurotatoria</taxon>
        <taxon>Bdelloidea</taxon>
        <taxon>Philodinida</taxon>
        <taxon>Philodinidae</taxon>
        <taxon>Didymodactylos</taxon>
    </lineage>
</organism>
<dbReference type="GO" id="GO:0005524">
    <property type="term" value="F:ATP binding"/>
    <property type="evidence" value="ECO:0007669"/>
    <property type="project" value="InterPro"/>
</dbReference>
<dbReference type="Pfam" id="PF07714">
    <property type="entry name" value="PK_Tyr_Ser-Thr"/>
    <property type="match status" value="1"/>
</dbReference>
<dbReference type="CDD" id="cd16655">
    <property type="entry name" value="RING-Ubox_WDSUB1-like"/>
    <property type="match status" value="1"/>
</dbReference>
<feature type="domain" description="U-box" evidence="2">
    <location>
        <begin position="9"/>
        <end position="91"/>
    </location>
</feature>
<evidence type="ECO:0000259" key="1">
    <source>
        <dbReference type="PROSITE" id="PS50011"/>
    </source>
</evidence>
<dbReference type="EMBL" id="CAJOBC010008648">
    <property type="protein sequence ID" value="CAF3967340.1"/>
    <property type="molecule type" value="Genomic_DNA"/>
</dbReference>
<gene>
    <name evidence="3" type="ORF">GPM918_LOCUS23818</name>
    <name evidence="4" type="ORF">SRO942_LOCUS23816</name>
</gene>
<dbReference type="GO" id="GO:0004842">
    <property type="term" value="F:ubiquitin-protein transferase activity"/>
    <property type="evidence" value="ECO:0007669"/>
    <property type="project" value="InterPro"/>
</dbReference>
<reference evidence="3" key="1">
    <citation type="submission" date="2021-02" db="EMBL/GenBank/DDBJ databases">
        <authorList>
            <person name="Nowell W R."/>
        </authorList>
    </citation>
    <scope>NUCLEOTIDE SEQUENCE</scope>
</reference>
<dbReference type="Proteomes" id="UP000681722">
    <property type="component" value="Unassembled WGS sequence"/>
</dbReference>
<dbReference type="InterPro" id="IPR011009">
    <property type="entry name" value="Kinase-like_dom_sf"/>
</dbReference>
<dbReference type="GO" id="GO:0016567">
    <property type="term" value="P:protein ubiquitination"/>
    <property type="evidence" value="ECO:0007669"/>
    <property type="project" value="InterPro"/>
</dbReference>
<dbReference type="Gene3D" id="1.10.510.10">
    <property type="entry name" value="Transferase(Phosphotransferase) domain 1"/>
    <property type="match status" value="1"/>
</dbReference>
<dbReference type="InterPro" id="IPR013083">
    <property type="entry name" value="Znf_RING/FYVE/PHD"/>
</dbReference>
<dbReference type="InterPro" id="IPR003613">
    <property type="entry name" value="Ubox_domain"/>
</dbReference>
<dbReference type="GO" id="GO:0004714">
    <property type="term" value="F:transmembrane receptor protein tyrosine kinase activity"/>
    <property type="evidence" value="ECO:0007669"/>
    <property type="project" value="TreeGrafter"/>
</dbReference>
<dbReference type="SMART" id="SM00504">
    <property type="entry name" value="Ubox"/>
    <property type="match status" value="1"/>
</dbReference>
<dbReference type="SUPFAM" id="SSF57850">
    <property type="entry name" value="RING/U-box"/>
    <property type="match status" value="1"/>
</dbReference>
<dbReference type="Pfam" id="PF04564">
    <property type="entry name" value="U-box"/>
    <property type="match status" value="1"/>
</dbReference>
<dbReference type="GO" id="GO:0007169">
    <property type="term" value="P:cell surface receptor protein tyrosine kinase signaling pathway"/>
    <property type="evidence" value="ECO:0007669"/>
    <property type="project" value="TreeGrafter"/>
</dbReference>
<keyword evidence="5" id="KW-1185">Reference proteome</keyword>
<dbReference type="EMBL" id="CAJNOQ010008648">
    <property type="protein sequence ID" value="CAF1202967.1"/>
    <property type="molecule type" value="Genomic_DNA"/>
</dbReference>
<evidence type="ECO:0008006" key="6">
    <source>
        <dbReference type="Google" id="ProtNLM"/>
    </source>
</evidence>
<dbReference type="OrthoDB" id="4062651at2759"/>
<dbReference type="AlphaFoldDB" id="A0A814WJ55"/>
<name>A0A814WJ55_9BILA</name>
<dbReference type="PROSITE" id="PS51698">
    <property type="entry name" value="U_BOX"/>
    <property type="match status" value="1"/>
</dbReference>
<feature type="domain" description="Protein kinase" evidence="1">
    <location>
        <begin position="54"/>
        <end position="368"/>
    </location>
</feature>
<sequence length="459" mass="52467">MSNNNAAFSESDLLICPITYRLFHDPVTAEDGQTYERQAIVDWIQRTGVSPITRQRLTINGLRSNQKVKKLVEDFELRTKSNKYLFRVDVDVRKKGNRPLFKVTGKCIWRAEWLNNTKNGPSIVLLRISGVRAQKEASFYVELSNHPHVVHTYGLVDDLYTQTLPDSVTLLQEYAPEGNLCELLQEQTEVPSDTVLFEIFIQISDAMIFLTNKCIIHGDLACRNVLVFRFDANEAQNNLVKLTDFGLSQASTLYTYIDNSAKSPRDIIPVRYAAPEILIDNSPESYSERSDVYSMGVLMWESFSKGEMPWSLIINDDAVCQRVIIVEHANITSNYIAITDERKKIREKRITPGERLSKPAVCNDENWLLIYKWSETDDVVIPCDICTKLISANVYKEHTDSCPNNPQNIINNVGFSSTPSAKPTDSRRQIDNTNIESKSGFMHQLWDQIRSCMSYLRRS</sequence>
<dbReference type="PANTHER" id="PTHR24416:SF611">
    <property type="entry name" value="TYROSINE-PROTEIN KINASE TRANSMEMBRANE RECEPTOR ROR"/>
    <property type="match status" value="1"/>
</dbReference>
<evidence type="ECO:0000259" key="2">
    <source>
        <dbReference type="PROSITE" id="PS51698"/>
    </source>
</evidence>
<protein>
    <recommendedName>
        <fullName evidence="6">Non-specific protein-tyrosine kinase</fullName>
    </recommendedName>
</protein>
<dbReference type="InterPro" id="IPR000719">
    <property type="entry name" value="Prot_kinase_dom"/>
</dbReference>
<dbReference type="InterPro" id="IPR050122">
    <property type="entry name" value="RTK"/>
</dbReference>
<dbReference type="PROSITE" id="PS50011">
    <property type="entry name" value="PROTEIN_KINASE_DOM"/>
    <property type="match status" value="1"/>
</dbReference>
<dbReference type="PANTHER" id="PTHR24416">
    <property type="entry name" value="TYROSINE-PROTEIN KINASE RECEPTOR"/>
    <property type="match status" value="1"/>
</dbReference>
<dbReference type="Gene3D" id="3.30.40.10">
    <property type="entry name" value="Zinc/RING finger domain, C3HC4 (zinc finger)"/>
    <property type="match status" value="1"/>
</dbReference>
<evidence type="ECO:0000313" key="3">
    <source>
        <dbReference type="EMBL" id="CAF1202967.1"/>
    </source>
</evidence>
<evidence type="ECO:0000313" key="4">
    <source>
        <dbReference type="EMBL" id="CAF3967340.1"/>
    </source>
</evidence>
<dbReference type="GO" id="GO:0043235">
    <property type="term" value="C:receptor complex"/>
    <property type="evidence" value="ECO:0007669"/>
    <property type="project" value="TreeGrafter"/>
</dbReference>
<dbReference type="PROSITE" id="PS00109">
    <property type="entry name" value="PROTEIN_KINASE_TYR"/>
    <property type="match status" value="1"/>
</dbReference>
<dbReference type="SUPFAM" id="SSF56112">
    <property type="entry name" value="Protein kinase-like (PK-like)"/>
    <property type="match status" value="1"/>
</dbReference>
<evidence type="ECO:0000313" key="5">
    <source>
        <dbReference type="Proteomes" id="UP000663829"/>
    </source>
</evidence>
<dbReference type="InterPro" id="IPR001245">
    <property type="entry name" value="Ser-Thr/Tyr_kinase_cat_dom"/>
</dbReference>
<comment type="caution">
    <text evidence="3">The sequence shown here is derived from an EMBL/GenBank/DDBJ whole genome shotgun (WGS) entry which is preliminary data.</text>
</comment>
<accession>A0A814WJ55</accession>